<dbReference type="EMBL" id="JARXVQ010000001">
    <property type="protein sequence ID" value="MDH6180622.1"/>
    <property type="molecule type" value="Genomic_DNA"/>
</dbReference>
<feature type="transmembrane region" description="Helical" evidence="1">
    <location>
        <begin position="76"/>
        <end position="97"/>
    </location>
</feature>
<evidence type="ECO:0000256" key="1">
    <source>
        <dbReference type="SAM" id="Phobius"/>
    </source>
</evidence>
<feature type="transmembrane region" description="Helical" evidence="1">
    <location>
        <begin position="288"/>
        <end position="307"/>
    </location>
</feature>
<feature type="transmembrane region" description="Helical" evidence="1">
    <location>
        <begin position="152"/>
        <end position="175"/>
    </location>
</feature>
<keyword evidence="1" id="KW-0472">Membrane</keyword>
<feature type="transmembrane region" description="Helical" evidence="1">
    <location>
        <begin position="46"/>
        <end position="69"/>
    </location>
</feature>
<reference evidence="2 3" key="1">
    <citation type="submission" date="2023-04" db="EMBL/GenBank/DDBJ databases">
        <title>Genome Encyclopedia of Bacteria and Archaea VI: Functional Genomics of Type Strains.</title>
        <authorList>
            <person name="Whitman W."/>
        </authorList>
    </citation>
    <scope>NUCLEOTIDE SEQUENCE [LARGE SCALE GENOMIC DNA]</scope>
    <source>
        <strain evidence="2 3">SG_E_30_P1</strain>
    </source>
</reference>
<name>A0ABT6KKU2_9MICO</name>
<accession>A0ABT6KKU2</accession>
<keyword evidence="1" id="KW-0812">Transmembrane</keyword>
<feature type="transmembrane region" description="Helical" evidence="1">
    <location>
        <begin position="211"/>
        <end position="240"/>
    </location>
</feature>
<comment type="caution">
    <text evidence="2">The sequence shown here is derived from an EMBL/GenBank/DDBJ whole genome shotgun (WGS) entry which is preliminary data.</text>
</comment>
<protein>
    <submittedName>
        <fullName evidence="2">Uncharacterized protein</fullName>
    </submittedName>
</protein>
<dbReference type="RefSeq" id="WP_322132968.1">
    <property type="nucleotide sequence ID" value="NZ_CP085036.1"/>
</dbReference>
<organism evidence="2 3">
    <name type="scientific">Antiquaquibacter oligotrophicus</name>
    <dbReference type="NCBI Taxonomy" id="2880260"/>
    <lineage>
        <taxon>Bacteria</taxon>
        <taxon>Bacillati</taxon>
        <taxon>Actinomycetota</taxon>
        <taxon>Actinomycetes</taxon>
        <taxon>Micrococcales</taxon>
        <taxon>Microbacteriaceae</taxon>
        <taxon>Antiquaquibacter</taxon>
    </lineage>
</organism>
<keyword evidence="3" id="KW-1185">Reference proteome</keyword>
<sequence>MRRIVTDTGRLVLANFPALMVFFLAGWAAHYLLIRFAGFVANIDPLYGQLVLPLAVLVRISSYVAMFLVLRPASRFLDALSSSILPFLVVFSTWGMLHDDWVAFSLAQLEQRGDSDVPLFIQVTPITIAVVVVAFVLRLLVSRNSEKLPRWFGFVGAYLEAVWLFIAVDVLSQLVGFVTEWVQSRSIVVWYTDVVAQARELFAPIGWVADAIGWIAAEAGTVLGLPLAWLTLAGIVYAAAAARRDPSARILALTRRWARLPRRLRRRLAEVGSDLAGRWMPIATSVRLLWAAGIVTVGLFVVAYAVLDTSTAWLRLGLYRLLGPHEMQWWFATDALIGLGVDGIVEPLRIALIAAAWGYFLSRSAEGRETLQVEVEQLGKRVASGELEPGVVDRVVGNDEPGLESVGRDSVG</sequence>
<feature type="transmembrane region" description="Helical" evidence="1">
    <location>
        <begin position="12"/>
        <end position="34"/>
    </location>
</feature>
<proteinExistence type="predicted"/>
<evidence type="ECO:0000313" key="3">
    <source>
        <dbReference type="Proteomes" id="UP001160142"/>
    </source>
</evidence>
<feature type="transmembrane region" description="Helical" evidence="1">
    <location>
        <begin position="117"/>
        <end position="140"/>
    </location>
</feature>
<dbReference type="Proteomes" id="UP001160142">
    <property type="component" value="Unassembled WGS sequence"/>
</dbReference>
<keyword evidence="1" id="KW-1133">Transmembrane helix</keyword>
<gene>
    <name evidence="2" type="ORF">M2152_000804</name>
</gene>
<evidence type="ECO:0000313" key="2">
    <source>
        <dbReference type="EMBL" id="MDH6180622.1"/>
    </source>
</evidence>